<accession>A0A0A9BML1</accession>
<reference evidence="1" key="1">
    <citation type="submission" date="2014-09" db="EMBL/GenBank/DDBJ databases">
        <authorList>
            <person name="Magalhaes I.L.F."/>
            <person name="Oliveira U."/>
            <person name="Santos F.R."/>
            <person name="Vidigal T.H.D.A."/>
            <person name="Brescovit A.D."/>
            <person name="Santos A.J."/>
        </authorList>
    </citation>
    <scope>NUCLEOTIDE SEQUENCE</scope>
    <source>
        <tissue evidence="1">Shoot tissue taken approximately 20 cm above the soil surface</tissue>
    </source>
</reference>
<proteinExistence type="predicted"/>
<dbReference type="AlphaFoldDB" id="A0A0A9BML1"/>
<reference evidence="1" key="2">
    <citation type="journal article" date="2015" name="Data Brief">
        <title>Shoot transcriptome of the giant reed, Arundo donax.</title>
        <authorList>
            <person name="Barrero R.A."/>
            <person name="Guerrero F.D."/>
            <person name="Moolhuijzen P."/>
            <person name="Goolsby J.A."/>
            <person name="Tidwell J."/>
            <person name="Bellgard S.E."/>
            <person name="Bellgard M.I."/>
        </authorList>
    </citation>
    <scope>NUCLEOTIDE SEQUENCE</scope>
    <source>
        <tissue evidence="1">Shoot tissue taken approximately 20 cm above the soil surface</tissue>
    </source>
</reference>
<name>A0A0A9BML1_ARUDO</name>
<organism evidence="1">
    <name type="scientific">Arundo donax</name>
    <name type="common">Giant reed</name>
    <name type="synonym">Donax arundinaceus</name>
    <dbReference type="NCBI Taxonomy" id="35708"/>
    <lineage>
        <taxon>Eukaryota</taxon>
        <taxon>Viridiplantae</taxon>
        <taxon>Streptophyta</taxon>
        <taxon>Embryophyta</taxon>
        <taxon>Tracheophyta</taxon>
        <taxon>Spermatophyta</taxon>
        <taxon>Magnoliopsida</taxon>
        <taxon>Liliopsida</taxon>
        <taxon>Poales</taxon>
        <taxon>Poaceae</taxon>
        <taxon>PACMAD clade</taxon>
        <taxon>Arundinoideae</taxon>
        <taxon>Arundineae</taxon>
        <taxon>Arundo</taxon>
    </lineage>
</organism>
<dbReference type="EMBL" id="GBRH01237388">
    <property type="protein sequence ID" value="JAD60507.1"/>
    <property type="molecule type" value="Transcribed_RNA"/>
</dbReference>
<evidence type="ECO:0000313" key="1">
    <source>
        <dbReference type="EMBL" id="JAD60507.1"/>
    </source>
</evidence>
<sequence>MLVSSVRCMQRSLRWISLSSRSSRKWRKQPIRRRLRLYEIKATHEHQSTST</sequence>
<protein>
    <submittedName>
        <fullName evidence="1">Uncharacterized protein</fullName>
    </submittedName>
</protein>